<organism evidence="1 2">
    <name type="scientific">Pristionchus mayeri</name>
    <dbReference type="NCBI Taxonomy" id="1317129"/>
    <lineage>
        <taxon>Eukaryota</taxon>
        <taxon>Metazoa</taxon>
        <taxon>Ecdysozoa</taxon>
        <taxon>Nematoda</taxon>
        <taxon>Chromadorea</taxon>
        <taxon>Rhabditida</taxon>
        <taxon>Rhabditina</taxon>
        <taxon>Diplogasteromorpha</taxon>
        <taxon>Diplogasteroidea</taxon>
        <taxon>Neodiplogasteridae</taxon>
        <taxon>Pristionchus</taxon>
    </lineage>
</organism>
<dbReference type="EMBL" id="BTRK01000005">
    <property type="protein sequence ID" value="GMR52598.1"/>
    <property type="molecule type" value="Genomic_DNA"/>
</dbReference>
<name>A0AAN5CXE6_9BILA</name>
<comment type="caution">
    <text evidence="1">The sequence shown here is derived from an EMBL/GenBank/DDBJ whole genome shotgun (WGS) entry which is preliminary data.</text>
</comment>
<evidence type="ECO:0000313" key="1">
    <source>
        <dbReference type="EMBL" id="GMR52598.1"/>
    </source>
</evidence>
<accession>A0AAN5CXE6</accession>
<proteinExistence type="predicted"/>
<sequence>MAPPSQIKDQSRVPSLSLLFCLGLLSQLLEVLNVLLDVHHHDLRNNLVDEHLGDHSLQIDEHRDVARRPILLVAGEGTELDCGQMEVRPDFVLGLWLRIDLDRSGDHTVATVGQRSVYSRGDKVASRDDQHVVVTVLDNVCVVRERDDDSGVVDVRIPVGQRGDSRPGLVHHCVHVALEDHRNGDHLAVGRVLAIDDVIVVRLRLLFPPLLRFVCLVVKERLGLLECLGSSVQRLGVL</sequence>
<gene>
    <name evidence="1" type="ORF">PMAYCL1PPCAC_22792</name>
</gene>
<keyword evidence="2" id="KW-1185">Reference proteome</keyword>
<dbReference type="AlphaFoldDB" id="A0AAN5CXE6"/>
<evidence type="ECO:0000313" key="2">
    <source>
        <dbReference type="Proteomes" id="UP001328107"/>
    </source>
</evidence>
<dbReference type="Proteomes" id="UP001328107">
    <property type="component" value="Unassembled WGS sequence"/>
</dbReference>
<protein>
    <submittedName>
        <fullName evidence="1">Uncharacterized protein</fullName>
    </submittedName>
</protein>
<reference evidence="2" key="1">
    <citation type="submission" date="2022-10" db="EMBL/GenBank/DDBJ databases">
        <title>Genome assembly of Pristionchus species.</title>
        <authorList>
            <person name="Yoshida K."/>
            <person name="Sommer R.J."/>
        </authorList>
    </citation>
    <scope>NUCLEOTIDE SEQUENCE [LARGE SCALE GENOMIC DNA]</scope>
    <source>
        <strain evidence="2">RS5460</strain>
    </source>
</reference>